<dbReference type="EMBL" id="JAATEJ010000008">
    <property type="protein sequence ID" value="NJP44367.1"/>
    <property type="molecule type" value="Genomic_DNA"/>
</dbReference>
<dbReference type="RefSeq" id="WP_167983229.1">
    <property type="nucleotide sequence ID" value="NZ_JAATEJ010000008.1"/>
</dbReference>
<evidence type="ECO:0000313" key="5">
    <source>
        <dbReference type="Proteomes" id="UP000734511"/>
    </source>
</evidence>
<name>A0ABX0ZP73_9ACTN</name>
<evidence type="ECO:0000313" key="4">
    <source>
        <dbReference type="EMBL" id="NJP44367.1"/>
    </source>
</evidence>
<dbReference type="PANTHER" id="PTHR35526">
    <property type="entry name" value="ANTI-SIGMA-F FACTOR RSBW-RELATED"/>
    <property type="match status" value="1"/>
</dbReference>
<organism evidence="4 5">
    <name type="scientific">Actinacidiphila epipremni</name>
    <dbReference type="NCBI Taxonomy" id="2053013"/>
    <lineage>
        <taxon>Bacteria</taxon>
        <taxon>Bacillati</taxon>
        <taxon>Actinomycetota</taxon>
        <taxon>Actinomycetes</taxon>
        <taxon>Kitasatosporales</taxon>
        <taxon>Streptomycetaceae</taxon>
        <taxon>Actinacidiphila</taxon>
    </lineage>
</organism>
<keyword evidence="1" id="KW-0418">Kinase</keyword>
<dbReference type="InterPro" id="IPR003594">
    <property type="entry name" value="HATPase_dom"/>
</dbReference>
<feature type="region of interest" description="Disordered" evidence="2">
    <location>
        <begin position="1"/>
        <end position="23"/>
    </location>
</feature>
<protein>
    <submittedName>
        <fullName evidence="4">ATP-binding protein</fullName>
    </submittedName>
</protein>
<dbReference type="SUPFAM" id="SSF55874">
    <property type="entry name" value="ATPase domain of HSP90 chaperone/DNA topoisomerase II/histidine kinase"/>
    <property type="match status" value="1"/>
</dbReference>
<keyword evidence="1" id="KW-0723">Serine/threonine-protein kinase</keyword>
<keyword evidence="1" id="KW-0808">Transferase</keyword>
<dbReference type="InterPro" id="IPR050267">
    <property type="entry name" value="Anti-sigma-factor_SerPK"/>
</dbReference>
<keyword evidence="4" id="KW-0067">ATP-binding</keyword>
<comment type="caution">
    <text evidence="4">The sequence shown here is derived from an EMBL/GenBank/DDBJ whole genome shotgun (WGS) entry which is preliminary data.</text>
</comment>
<feature type="domain" description="Histidine kinase/HSP90-like ATPase" evidence="3">
    <location>
        <begin position="32"/>
        <end position="147"/>
    </location>
</feature>
<evidence type="ECO:0000256" key="2">
    <source>
        <dbReference type="SAM" id="MobiDB-lite"/>
    </source>
</evidence>
<dbReference type="CDD" id="cd16936">
    <property type="entry name" value="HATPase_RsbW-like"/>
    <property type="match status" value="1"/>
</dbReference>
<evidence type="ECO:0000256" key="1">
    <source>
        <dbReference type="ARBA" id="ARBA00022527"/>
    </source>
</evidence>
<evidence type="ECO:0000259" key="3">
    <source>
        <dbReference type="Pfam" id="PF13581"/>
    </source>
</evidence>
<dbReference type="Proteomes" id="UP000734511">
    <property type="component" value="Unassembled WGS sequence"/>
</dbReference>
<sequence>MWGQRKLTAPVGSAGSGPASSGRVREVYAGEPGAIGAARRLAAAFLDDVRTAGTAVGPQCVADVQLVVSELVTNAVKHAGGPCGVELRLLDRDTVLEIAVWDGSAHGATVMEPDPERVGRHGMEIVTALCGGFEVTRVPEGKRITVRMDLRPAPVA</sequence>
<dbReference type="Gene3D" id="3.30.565.10">
    <property type="entry name" value="Histidine kinase-like ATPase, C-terminal domain"/>
    <property type="match status" value="1"/>
</dbReference>
<proteinExistence type="predicted"/>
<gene>
    <name evidence="4" type="ORF">HCN08_13290</name>
</gene>
<dbReference type="PANTHER" id="PTHR35526:SF3">
    <property type="entry name" value="ANTI-SIGMA-F FACTOR RSBW"/>
    <property type="match status" value="1"/>
</dbReference>
<keyword evidence="5" id="KW-1185">Reference proteome</keyword>
<keyword evidence="4" id="KW-0547">Nucleotide-binding</keyword>
<accession>A0ABX0ZP73</accession>
<dbReference type="Pfam" id="PF13581">
    <property type="entry name" value="HATPase_c_2"/>
    <property type="match status" value="1"/>
</dbReference>
<dbReference type="InterPro" id="IPR036890">
    <property type="entry name" value="HATPase_C_sf"/>
</dbReference>
<dbReference type="GO" id="GO:0005524">
    <property type="term" value="F:ATP binding"/>
    <property type="evidence" value="ECO:0007669"/>
    <property type="project" value="UniProtKB-KW"/>
</dbReference>
<reference evidence="4 5" key="1">
    <citation type="submission" date="2020-03" db="EMBL/GenBank/DDBJ databases">
        <title>WGS of actinomycetes isolated from Thailand.</title>
        <authorList>
            <person name="Thawai C."/>
        </authorList>
    </citation>
    <scope>NUCLEOTIDE SEQUENCE [LARGE SCALE GENOMIC DNA]</scope>
    <source>
        <strain evidence="4 5">PRB2-1</strain>
    </source>
</reference>
<feature type="compositionally biased region" description="Low complexity" evidence="2">
    <location>
        <begin position="10"/>
        <end position="22"/>
    </location>
</feature>